<proteinExistence type="predicted"/>
<organism evidence="3 4">
    <name type="scientific">Maribacter algicola</name>
    <dbReference type="NCBI Taxonomy" id="2498892"/>
    <lineage>
        <taxon>Bacteria</taxon>
        <taxon>Pseudomonadati</taxon>
        <taxon>Bacteroidota</taxon>
        <taxon>Flavobacteriia</taxon>
        <taxon>Flavobacteriales</taxon>
        <taxon>Flavobacteriaceae</taxon>
        <taxon>Maribacter</taxon>
    </lineage>
</organism>
<evidence type="ECO:0000256" key="1">
    <source>
        <dbReference type="ARBA" id="ARBA00023125"/>
    </source>
</evidence>
<dbReference type="InterPro" id="IPR001387">
    <property type="entry name" value="Cro/C1-type_HTH"/>
</dbReference>
<dbReference type="PROSITE" id="PS50943">
    <property type="entry name" value="HTH_CROC1"/>
    <property type="match status" value="1"/>
</dbReference>
<comment type="caution">
    <text evidence="3">The sequence shown here is derived from an EMBL/GenBank/DDBJ whole genome shotgun (WGS) entry which is preliminary data.</text>
</comment>
<dbReference type="AlphaFoldDB" id="A0A426RLD0"/>
<dbReference type="Gene3D" id="1.10.260.40">
    <property type="entry name" value="lambda repressor-like DNA-binding domains"/>
    <property type="match status" value="1"/>
</dbReference>
<dbReference type="GO" id="GO:0003700">
    <property type="term" value="F:DNA-binding transcription factor activity"/>
    <property type="evidence" value="ECO:0007669"/>
    <property type="project" value="TreeGrafter"/>
</dbReference>
<dbReference type="PANTHER" id="PTHR46797">
    <property type="entry name" value="HTH-TYPE TRANSCRIPTIONAL REGULATOR"/>
    <property type="match status" value="1"/>
</dbReference>
<sequence length="78" mass="8968">MVEYLDEQEFLLVFGKNLRRLRKSKGFTQEELANEIDVEISQISRIERGVISTSITNVNVIAKALKIAVSELFEFPPR</sequence>
<evidence type="ECO:0000313" key="4">
    <source>
        <dbReference type="Proteomes" id="UP000286990"/>
    </source>
</evidence>
<dbReference type="EMBL" id="QUSX01000001">
    <property type="protein sequence ID" value="RRQ49816.1"/>
    <property type="molecule type" value="Genomic_DNA"/>
</dbReference>
<protein>
    <submittedName>
        <fullName evidence="3">XRE family transcriptional regulator</fullName>
    </submittedName>
</protein>
<dbReference type="InterPro" id="IPR010982">
    <property type="entry name" value="Lambda_DNA-bd_dom_sf"/>
</dbReference>
<dbReference type="Proteomes" id="UP000286990">
    <property type="component" value="Unassembled WGS sequence"/>
</dbReference>
<feature type="domain" description="HTH cro/C1-type" evidence="2">
    <location>
        <begin position="18"/>
        <end position="72"/>
    </location>
</feature>
<gene>
    <name evidence="3" type="ORF">DZC72_04295</name>
</gene>
<dbReference type="CDD" id="cd00093">
    <property type="entry name" value="HTH_XRE"/>
    <property type="match status" value="1"/>
</dbReference>
<accession>A0A426RLD0</accession>
<name>A0A426RLD0_9FLAO</name>
<reference evidence="4" key="1">
    <citation type="submission" date="2018-12" db="EMBL/GenBank/DDBJ databases">
        <title>Maribacter lutimaris sp. nov., isolated from marine sediment.</title>
        <authorList>
            <person name="Kim K.K."/>
        </authorList>
    </citation>
    <scope>NUCLEOTIDE SEQUENCE [LARGE SCALE GENOMIC DNA]</scope>
    <source>
        <strain evidence="4">PoM-212</strain>
    </source>
</reference>
<evidence type="ECO:0000313" key="3">
    <source>
        <dbReference type="EMBL" id="RRQ49816.1"/>
    </source>
</evidence>
<dbReference type="SMART" id="SM00530">
    <property type="entry name" value="HTH_XRE"/>
    <property type="match status" value="1"/>
</dbReference>
<dbReference type="OrthoDB" id="680346at2"/>
<dbReference type="GO" id="GO:0003677">
    <property type="term" value="F:DNA binding"/>
    <property type="evidence" value="ECO:0007669"/>
    <property type="project" value="UniProtKB-KW"/>
</dbReference>
<dbReference type="GO" id="GO:0005829">
    <property type="term" value="C:cytosol"/>
    <property type="evidence" value="ECO:0007669"/>
    <property type="project" value="TreeGrafter"/>
</dbReference>
<evidence type="ECO:0000259" key="2">
    <source>
        <dbReference type="PROSITE" id="PS50943"/>
    </source>
</evidence>
<dbReference type="InterPro" id="IPR050807">
    <property type="entry name" value="TransReg_Diox_bact_type"/>
</dbReference>
<keyword evidence="1" id="KW-0238">DNA-binding</keyword>
<dbReference type="PANTHER" id="PTHR46797:SF1">
    <property type="entry name" value="METHYLPHOSPHONATE SYNTHASE"/>
    <property type="match status" value="1"/>
</dbReference>
<dbReference type="Pfam" id="PF01381">
    <property type="entry name" value="HTH_3"/>
    <property type="match status" value="1"/>
</dbReference>
<keyword evidence="4" id="KW-1185">Reference proteome</keyword>
<dbReference type="SUPFAM" id="SSF47413">
    <property type="entry name" value="lambda repressor-like DNA-binding domains"/>
    <property type="match status" value="1"/>
</dbReference>